<evidence type="ECO:0000313" key="3">
    <source>
        <dbReference type="Proteomes" id="UP000054097"/>
    </source>
</evidence>
<accession>A0A0C3BPP1</accession>
<gene>
    <name evidence="2" type="ORF">M408DRAFT_19719</name>
</gene>
<reference evidence="3" key="2">
    <citation type="submission" date="2015-01" db="EMBL/GenBank/DDBJ databases">
        <title>Evolutionary Origins and Diversification of the Mycorrhizal Mutualists.</title>
        <authorList>
            <consortium name="DOE Joint Genome Institute"/>
            <consortium name="Mycorrhizal Genomics Consortium"/>
            <person name="Kohler A."/>
            <person name="Kuo A."/>
            <person name="Nagy L.G."/>
            <person name="Floudas D."/>
            <person name="Copeland A."/>
            <person name="Barry K.W."/>
            <person name="Cichocki N."/>
            <person name="Veneault-Fourrey C."/>
            <person name="LaButti K."/>
            <person name="Lindquist E.A."/>
            <person name="Lipzen A."/>
            <person name="Lundell T."/>
            <person name="Morin E."/>
            <person name="Murat C."/>
            <person name="Riley R."/>
            <person name="Ohm R."/>
            <person name="Sun H."/>
            <person name="Tunlid A."/>
            <person name="Henrissat B."/>
            <person name="Grigoriev I.V."/>
            <person name="Hibbett D.S."/>
            <person name="Martin F."/>
        </authorList>
    </citation>
    <scope>NUCLEOTIDE SEQUENCE [LARGE SCALE GENOMIC DNA]</scope>
    <source>
        <strain evidence="3">MAFF 305830</strain>
    </source>
</reference>
<dbReference type="EMBL" id="KN824278">
    <property type="protein sequence ID" value="KIM33421.1"/>
    <property type="molecule type" value="Genomic_DNA"/>
</dbReference>
<reference evidence="2 3" key="1">
    <citation type="submission" date="2014-04" db="EMBL/GenBank/DDBJ databases">
        <authorList>
            <consortium name="DOE Joint Genome Institute"/>
            <person name="Kuo A."/>
            <person name="Zuccaro A."/>
            <person name="Kohler A."/>
            <person name="Nagy L.G."/>
            <person name="Floudas D."/>
            <person name="Copeland A."/>
            <person name="Barry K.W."/>
            <person name="Cichocki N."/>
            <person name="Veneault-Fourrey C."/>
            <person name="LaButti K."/>
            <person name="Lindquist E.A."/>
            <person name="Lipzen A."/>
            <person name="Lundell T."/>
            <person name="Morin E."/>
            <person name="Murat C."/>
            <person name="Sun H."/>
            <person name="Tunlid A."/>
            <person name="Henrissat B."/>
            <person name="Grigoriev I.V."/>
            <person name="Hibbett D.S."/>
            <person name="Martin F."/>
            <person name="Nordberg H.P."/>
            <person name="Cantor M.N."/>
            <person name="Hua S.X."/>
        </authorList>
    </citation>
    <scope>NUCLEOTIDE SEQUENCE [LARGE SCALE GENOMIC DNA]</scope>
    <source>
        <strain evidence="2 3">MAFF 305830</strain>
    </source>
</reference>
<organism evidence="2 3">
    <name type="scientific">Serendipita vermifera MAFF 305830</name>
    <dbReference type="NCBI Taxonomy" id="933852"/>
    <lineage>
        <taxon>Eukaryota</taxon>
        <taxon>Fungi</taxon>
        <taxon>Dikarya</taxon>
        <taxon>Basidiomycota</taxon>
        <taxon>Agaricomycotina</taxon>
        <taxon>Agaricomycetes</taxon>
        <taxon>Sebacinales</taxon>
        <taxon>Serendipitaceae</taxon>
        <taxon>Serendipita</taxon>
    </lineage>
</organism>
<keyword evidence="1" id="KW-1133">Transmembrane helix</keyword>
<proteinExistence type="predicted"/>
<keyword evidence="1" id="KW-0472">Membrane</keyword>
<dbReference type="Proteomes" id="UP000054097">
    <property type="component" value="Unassembled WGS sequence"/>
</dbReference>
<dbReference type="HOGENOM" id="CLU_877614_0_0_1"/>
<keyword evidence="1" id="KW-0812">Transmembrane</keyword>
<sequence>MSTSPDPTCPHVQTDADGQLVNFIHVVFGIFVWDFVNTLRIEMDWRNLLHWVNEGRVLAVSSHKVDQKAILVLISWAEASIMASGTTVLVLRVAAVWKEKRRILFPLLFLSAVHWALLYASMLTSFLRQQDLTVPAAFPFRKLWLSPLNDEPNPTFCTATILLSAGIYTTIFHAVLLVSVSWGNHVTGASNGSLRDFIGGDCCYFVVVLLASIMNLVLSCICVTRDIHQGLRIAACTIIGLAACRIFRRFDAHHRPKMTEEAVPIVVATRKLASKSSIIALRRASSWSTSRPSTARQDRSIEEVYTEHSRVNPTCYA</sequence>
<keyword evidence="3" id="KW-1185">Reference proteome</keyword>
<feature type="transmembrane region" description="Helical" evidence="1">
    <location>
        <begin position="203"/>
        <end position="224"/>
    </location>
</feature>
<name>A0A0C3BPP1_SERVB</name>
<feature type="transmembrane region" description="Helical" evidence="1">
    <location>
        <begin position="103"/>
        <end position="122"/>
    </location>
</feature>
<dbReference type="AlphaFoldDB" id="A0A0C3BPP1"/>
<feature type="transmembrane region" description="Helical" evidence="1">
    <location>
        <begin position="161"/>
        <end position="182"/>
    </location>
</feature>
<feature type="transmembrane region" description="Helical" evidence="1">
    <location>
        <begin position="230"/>
        <end position="248"/>
    </location>
</feature>
<protein>
    <submittedName>
        <fullName evidence="2">Uncharacterized protein</fullName>
    </submittedName>
</protein>
<evidence type="ECO:0000256" key="1">
    <source>
        <dbReference type="SAM" id="Phobius"/>
    </source>
</evidence>
<feature type="transmembrane region" description="Helical" evidence="1">
    <location>
        <begin position="69"/>
        <end position="91"/>
    </location>
</feature>
<evidence type="ECO:0000313" key="2">
    <source>
        <dbReference type="EMBL" id="KIM33421.1"/>
    </source>
</evidence>